<accession>A0ABY9JVB2</accession>
<keyword evidence="3" id="KW-1185">Reference proteome</keyword>
<proteinExistence type="predicted"/>
<evidence type="ECO:0000259" key="1">
    <source>
        <dbReference type="Pfam" id="PF22746"/>
    </source>
</evidence>
<dbReference type="Proteomes" id="UP001197974">
    <property type="component" value="Chromosome"/>
</dbReference>
<dbReference type="RefSeq" id="WP_226543231.1">
    <property type="nucleotide sequence ID" value="NZ_CP129013.1"/>
</dbReference>
<reference evidence="2 3" key="1">
    <citation type="submission" date="2023-06" db="EMBL/GenBank/DDBJ databases">
        <title>Five Gram-positive bacteria isolated from mangrove sediments in Shenzhen, Guangdong, China.</title>
        <authorList>
            <person name="Yu S."/>
            <person name="Zheng W."/>
            <person name="Huang Y."/>
        </authorList>
    </citation>
    <scope>NUCLEOTIDE SEQUENCE [LARGE SCALE GENOMIC DNA]</scope>
    <source>
        <strain evidence="2 3">SaN35-3</strain>
    </source>
</reference>
<evidence type="ECO:0000313" key="2">
    <source>
        <dbReference type="EMBL" id="WLR42360.1"/>
    </source>
</evidence>
<evidence type="ECO:0000313" key="3">
    <source>
        <dbReference type="Proteomes" id="UP001197974"/>
    </source>
</evidence>
<sequence length="122" mass="13279">MKEEISKVLEMVKEGKVTSEEATEIIAALKGEREDPLTEKSSYLEKRLKVIVDSKDGDKVNVNLPLKLVKSVHGAVENLPIVQEHLKGADINLILEAIANNVEGPIVDIKGADGETVLVVIQ</sequence>
<gene>
    <name evidence="2" type="ORF">LC087_16880</name>
</gene>
<dbReference type="EMBL" id="CP129013">
    <property type="protein sequence ID" value="WLR42360.1"/>
    <property type="molecule type" value="Genomic_DNA"/>
</dbReference>
<feature type="domain" description="YvlB/LiaX N-terminal" evidence="1">
    <location>
        <begin position="3"/>
        <end position="34"/>
    </location>
</feature>
<protein>
    <recommendedName>
        <fullName evidence="1">YvlB/LiaX N-terminal domain-containing protein</fullName>
    </recommendedName>
</protein>
<organism evidence="2 3">
    <name type="scientific">Bacillus carboniphilus</name>
    <dbReference type="NCBI Taxonomy" id="86663"/>
    <lineage>
        <taxon>Bacteria</taxon>
        <taxon>Bacillati</taxon>
        <taxon>Bacillota</taxon>
        <taxon>Bacilli</taxon>
        <taxon>Bacillales</taxon>
        <taxon>Bacillaceae</taxon>
        <taxon>Bacillus</taxon>
    </lineage>
</organism>
<dbReference type="InterPro" id="IPR053959">
    <property type="entry name" value="YvlB/LiaX_N"/>
</dbReference>
<dbReference type="Pfam" id="PF22746">
    <property type="entry name" value="SHOCT-like_DUF2089-C"/>
    <property type="match status" value="1"/>
</dbReference>
<name>A0ABY9JVB2_9BACI</name>